<dbReference type="InterPro" id="IPR004236">
    <property type="entry name" value="Pept_S1_alpha_lytic"/>
</dbReference>
<reference evidence="12 13" key="1">
    <citation type="submission" date="2020-03" db="EMBL/GenBank/DDBJ databases">
        <title>Whole genome shotgun sequence of Phytohabitans suffuscus NBRC 105367.</title>
        <authorList>
            <person name="Komaki H."/>
            <person name="Tamura T."/>
        </authorList>
    </citation>
    <scope>NUCLEOTIDE SEQUENCE [LARGE SCALE GENOMIC DNA]</scope>
    <source>
        <strain evidence="12 13">NBRC 105367</strain>
    </source>
</reference>
<evidence type="ECO:0000256" key="7">
    <source>
        <dbReference type="ARBA" id="ARBA00023157"/>
    </source>
</evidence>
<gene>
    <name evidence="12" type="ORF">Psuf_067080</name>
</gene>
<evidence type="ECO:0000259" key="11">
    <source>
        <dbReference type="Pfam" id="PF02983"/>
    </source>
</evidence>
<dbReference type="InterPro" id="IPR001316">
    <property type="entry name" value="Pept_S1A_streptogrisin"/>
</dbReference>
<feature type="domain" description="Peptidase S1A alpha-lytic prodomain" evidence="11">
    <location>
        <begin position="39"/>
        <end position="89"/>
    </location>
</feature>
<organism evidence="12 13">
    <name type="scientific">Phytohabitans suffuscus</name>
    <dbReference type="NCBI Taxonomy" id="624315"/>
    <lineage>
        <taxon>Bacteria</taxon>
        <taxon>Bacillati</taxon>
        <taxon>Actinomycetota</taxon>
        <taxon>Actinomycetes</taxon>
        <taxon>Micromonosporales</taxon>
        <taxon>Micromonosporaceae</taxon>
    </lineage>
</organism>
<dbReference type="InterPro" id="IPR018114">
    <property type="entry name" value="TRYPSIN_HIS"/>
</dbReference>
<dbReference type="Gene3D" id="2.40.10.10">
    <property type="entry name" value="Trypsin-like serine proteases"/>
    <property type="match status" value="2"/>
</dbReference>
<dbReference type="GO" id="GO:0005576">
    <property type="term" value="C:extracellular region"/>
    <property type="evidence" value="ECO:0007669"/>
    <property type="project" value="InterPro"/>
</dbReference>
<evidence type="ECO:0000259" key="10">
    <source>
        <dbReference type="Pfam" id="PF00089"/>
    </source>
</evidence>
<keyword evidence="7 9" id="KW-1015">Disulfide bond</keyword>
<keyword evidence="2 12" id="KW-0645">Protease</keyword>
<dbReference type="AlphaFoldDB" id="A0A6F8YT87"/>
<proteinExistence type="inferred from homology"/>
<feature type="domain" description="Peptidase S1" evidence="10">
    <location>
        <begin position="106"/>
        <end position="286"/>
    </location>
</feature>
<keyword evidence="3" id="KW-0732">Signal</keyword>
<keyword evidence="6" id="KW-0865">Zymogen</keyword>
<dbReference type="SUPFAM" id="SSF50494">
    <property type="entry name" value="Trypsin-like serine proteases"/>
    <property type="match status" value="1"/>
</dbReference>
<dbReference type="Proteomes" id="UP000503011">
    <property type="component" value="Chromosome"/>
</dbReference>
<dbReference type="PIRSF" id="PIRSF001134">
    <property type="entry name" value="Streptogrisin"/>
    <property type="match status" value="1"/>
</dbReference>
<feature type="disulfide bond" evidence="9">
    <location>
        <begin position="119"/>
        <end position="140"/>
    </location>
</feature>
<dbReference type="PRINTS" id="PR00861">
    <property type="entry name" value="ALYTICPTASE"/>
</dbReference>
<dbReference type="PROSITE" id="PS00135">
    <property type="entry name" value="TRYPSIN_SER"/>
    <property type="match status" value="1"/>
</dbReference>
<evidence type="ECO:0000256" key="6">
    <source>
        <dbReference type="ARBA" id="ARBA00023145"/>
    </source>
</evidence>
<dbReference type="InterPro" id="IPR043504">
    <property type="entry name" value="Peptidase_S1_PA_chymotrypsin"/>
</dbReference>
<feature type="active site" description="Charge relay system" evidence="8">
    <location>
        <position position="169"/>
    </location>
</feature>
<name>A0A6F8YT87_9ACTN</name>
<dbReference type="Pfam" id="PF02983">
    <property type="entry name" value="Pro_Al_protease"/>
    <property type="match status" value="1"/>
</dbReference>
<comment type="similarity">
    <text evidence="1">Belongs to the peptidase S1 family.</text>
</comment>
<dbReference type="RefSeq" id="WP_173161244.1">
    <property type="nucleotide sequence ID" value="NZ_AP022871.1"/>
</dbReference>
<feature type="active site" description="Charge relay system" evidence="8">
    <location>
        <position position="249"/>
    </location>
</feature>
<evidence type="ECO:0000256" key="5">
    <source>
        <dbReference type="ARBA" id="ARBA00022825"/>
    </source>
</evidence>
<evidence type="ECO:0000256" key="2">
    <source>
        <dbReference type="ARBA" id="ARBA00022670"/>
    </source>
</evidence>
<evidence type="ECO:0000313" key="12">
    <source>
        <dbReference type="EMBL" id="BCB89395.1"/>
    </source>
</evidence>
<dbReference type="Pfam" id="PF00089">
    <property type="entry name" value="Trypsin"/>
    <property type="match status" value="1"/>
</dbReference>
<dbReference type="CDD" id="cd21112">
    <property type="entry name" value="alphaLP-like"/>
    <property type="match status" value="1"/>
</dbReference>
<evidence type="ECO:0000313" key="13">
    <source>
        <dbReference type="Proteomes" id="UP000503011"/>
    </source>
</evidence>
<evidence type="ECO:0000256" key="4">
    <source>
        <dbReference type="ARBA" id="ARBA00022801"/>
    </source>
</evidence>
<dbReference type="GO" id="GO:0004252">
    <property type="term" value="F:serine-type endopeptidase activity"/>
    <property type="evidence" value="ECO:0007669"/>
    <property type="project" value="InterPro"/>
</dbReference>
<dbReference type="GO" id="GO:0006508">
    <property type="term" value="P:proteolysis"/>
    <property type="evidence" value="ECO:0007669"/>
    <property type="project" value="UniProtKB-KW"/>
</dbReference>
<dbReference type="InterPro" id="IPR033116">
    <property type="entry name" value="TRYPSIN_SER"/>
</dbReference>
<protein>
    <submittedName>
        <fullName evidence="12">Serine protease</fullName>
    </submittedName>
</protein>
<feature type="disulfide bond" evidence="9">
    <location>
        <begin position="243"/>
        <end position="271"/>
    </location>
</feature>
<feature type="active site" description="Charge relay system" evidence="8">
    <location>
        <position position="139"/>
    </location>
</feature>
<keyword evidence="5" id="KW-0720">Serine protease</keyword>
<evidence type="ECO:0000256" key="8">
    <source>
        <dbReference type="PIRSR" id="PIRSR001134-1"/>
    </source>
</evidence>
<dbReference type="InterPro" id="IPR009003">
    <property type="entry name" value="Peptidase_S1_PA"/>
</dbReference>
<evidence type="ECO:0000256" key="3">
    <source>
        <dbReference type="ARBA" id="ARBA00022729"/>
    </source>
</evidence>
<evidence type="ECO:0000256" key="9">
    <source>
        <dbReference type="PIRSR" id="PIRSR001134-2"/>
    </source>
</evidence>
<accession>A0A6F8YT87</accession>
<keyword evidence="13" id="KW-1185">Reference proteome</keyword>
<dbReference type="InterPro" id="IPR001254">
    <property type="entry name" value="Trypsin_dom"/>
</dbReference>
<reference evidence="12 13" key="2">
    <citation type="submission" date="2020-03" db="EMBL/GenBank/DDBJ databases">
        <authorList>
            <person name="Ichikawa N."/>
            <person name="Kimura A."/>
            <person name="Kitahashi Y."/>
            <person name="Uohara A."/>
        </authorList>
    </citation>
    <scope>NUCLEOTIDE SEQUENCE [LARGE SCALE GENOMIC DNA]</scope>
    <source>
        <strain evidence="12 13">NBRC 105367</strain>
    </source>
</reference>
<dbReference type="PROSITE" id="PS00134">
    <property type="entry name" value="TRYPSIN_HIS"/>
    <property type="match status" value="1"/>
</dbReference>
<dbReference type="EMBL" id="AP022871">
    <property type="protein sequence ID" value="BCB89395.1"/>
    <property type="molecule type" value="Genomic_DNA"/>
</dbReference>
<keyword evidence="4" id="KW-0378">Hydrolase</keyword>
<sequence length="294" mass="31372">MYLDEKTGRMVVTVTNNVAASRVRTRGAIPRVVPRDKSTLDAAAESLDDVRIAGTSWRVDPVTNKVVISVDSSVTDVELARVRRAAARLGGAAHIERVPGVYTPHIGGGDAIYGGNLRCSLAFNVHDRVGKSFFLTAGHCAQGVREFYADPARRKLVGRRSSASYPGDDYAIYHFVRGHTSNFGVINNPRRDITKAGNPYVGQWVHRTGSTTGTRSGRVTAVNVTVNYPGGLRLYGMATTNACSKPGDSGGPYYAGTTALGIHSGGNGRDCGAGGTTVFQPVTEVLARYNVHVY</sequence>
<evidence type="ECO:0000256" key="1">
    <source>
        <dbReference type="ARBA" id="ARBA00007664"/>
    </source>
</evidence>
<dbReference type="KEGG" id="psuu:Psuf_067080"/>